<protein>
    <recommendedName>
        <fullName evidence="1">HVA22-like protein</fullName>
    </recommendedName>
</protein>
<dbReference type="Pfam" id="PF03134">
    <property type="entry name" value="TB2_DP1_HVA22"/>
    <property type="match status" value="1"/>
</dbReference>
<gene>
    <name evidence="3" type="ORF">OLEA9_A054215</name>
</gene>
<evidence type="ECO:0000313" key="4">
    <source>
        <dbReference type="Proteomes" id="UP000594638"/>
    </source>
</evidence>
<comment type="subcellular location">
    <subcellularLocation>
        <location evidence="1">Membrane</location>
        <topology evidence="1">Multi-pass membrane protein</topology>
    </subcellularLocation>
</comment>
<name>A0A8S0PEQ5_OLEEU</name>
<keyword evidence="4" id="KW-1185">Reference proteome</keyword>
<dbReference type="Proteomes" id="UP000594638">
    <property type="component" value="Unassembled WGS sequence"/>
</dbReference>
<proteinExistence type="inferred from homology"/>
<dbReference type="EMBL" id="CACTIH010000047">
    <property type="protein sequence ID" value="CAA2940886.1"/>
    <property type="molecule type" value="Genomic_DNA"/>
</dbReference>
<comment type="caution">
    <text evidence="3">The sequence shown here is derived from an EMBL/GenBank/DDBJ whole genome shotgun (WGS) entry which is preliminary data.</text>
</comment>
<evidence type="ECO:0000256" key="2">
    <source>
        <dbReference type="SAM" id="MobiDB-lite"/>
    </source>
</evidence>
<accession>A0A8S0PEQ5</accession>
<dbReference type="AlphaFoldDB" id="A0A8S0PEQ5"/>
<organism evidence="3 4">
    <name type="scientific">Olea europaea subsp. europaea</name>
    <dbReference type="NCBI Taxonomy" id="158383"/>
    <lineage>
        <taxon>Eukaryota</taxon>
        <taxon>Viridiplantae</taxon>
        <taxon>Streptophyta</taxon>
        <taxon>Embryophyta</taxon>
        <taxon>Tracheophyta</taxon>
        <taxon>Spermatophyta</taxon>
        <taxon>Magnoliopsida</taxon>
        <taxon>eudicotyledons</taxon>
        <taxon>Gunneridae</taxon>
        <taxon>Pentapetalae</taxon>
        <taxon>asterids</taxon>
        <taxon>lamiids</taxon>
        <taxon>Lamiales</taxon>
        <taxon>Oleaceae</taxon>
        <taxon>Oleeae</taxon>
        <taxon>Olea</taxon>
    </lineage>
</organism>
<dbReference type="GO" id="GO:0016020">
    <property type="term" value="C:membrane"/>
    <property type="evidence" value="ECO:0007669"/>
    <property type="project" value="UniProtKB-SubCell"/>
</dbReference>
<reference evidence="3 4" key="1">
    <citation type="submission" date="2019-12" db="EMBL/GenBank/DDBJ databases">
        <authorList>
            <person name="Alioto T."/>
            <person name="Alioto T."/>
            <person name="Gomez Garrido J."/>
        </authorList>
    </citation>
    <scope>NUCLEOTIDE SEQUENCE [LARGE SCALE GENOMIC DNA]</scope>
</reference>
<dbReference type="InterPro" id="IPR004345">
    <property type="entry name" value="TB2_DP1_HVA22"/>
</dbReference>
<dbReference type="PANTHER" id="PTHR12300">
    <property type="entry name" value="HVA22-LIKE PROTEINS"/>
    <property type="match status" value="1"/>
</dbReference>
<sequence length="148" mass="17175">MNLNKKISSILLAAYGSFSVVEVLTDKLLYWFPLYYHMKFAFLVWLQLPTTDGARQLYMNHLRPFLRRHQSRLDQIVGFLYDEMVKFVSNHQGEIQFARKFFMKILASANYMVQEIVHPGRRQTSGAAIEGPPQHGETSESGESEDEE</sequence>
<evidence type="ECO:0000313" key="3">
    <source>
        <dbReference type="EMBL" id="CAA2940886.1"/>
    </source>
</evidence>
<evidence type="ECO:0000256" key="1">
    <source>
        <dbReference type="RuleBase" id="RU362006"/>
    </source>
</evidence>
<dbReference type="PANTHER" id="PTHR12300:SF176">
    <property type="entry name" value="HVA22-LIKE PROTEIN"/>
    <property type="match status" value="1"/>
</dbReference>
<feature type="region of interest" description="Disordered" evidence="2">
    <location>
        <begin position="122"/>
        <end position="148"/>
    </location>
</feature>
<dbReference type="OrthoDB" id="10009287at2759"/>
<dbReference type="Gramene" id="OE9A054215T2">
    <property type="protein sequence ID" value="OE9A054215C2"/>
    <property type="gene ID" value="OE9A054215"/>
</dbReference>
<comment type="similarity">
    <text evidence="1">Belongs to the DP1 family.</text>
</comment>